<dbReference type="UniPathway" id="UPA00109">
    <property type="reaction ID" value="UER00186"/>
</dbReference>
<dbReference type="Proteomes" id="UP000467840">
    <property type="component" value="Chromosome 8"/>
</dbReference>
<reference evidence="18 19" key="1">
    <citation type="journal article" date="2020" name="Mol. Plant">
        <title>The Chromosome-Based Rubber Tree Genome Provides New Insights into Spurge Genome Evolution and Rubber Biosynthesis.</title>
        <authorList>
            <person name="Liu J."/>
            <person name="Shi C."/>
            <person name="Shi C.C."/>
            <person name="Li W."/>
            <person name="Zhang Q.J."/>
            <person name="Zhang Y."/>
            <person name="Li K."/>
            <person name="Lu H.F."/>
            <person name="Shi C."/>
            <person name="Zhu S.T."/>
            <person name="Xiao Z.Y."/>
            <person name="Nan H."/>
            <person name="Yue Y."/>
            <person name="Zhu X.G."/>
            <person name="Wu Y."/>
            <person name="Hong X.N."/>
            <person name="Fan G.Y."/>
            <person name="Tong Y."/>
            <person name="Zhang D."/>
            <person name="Mao C.L."/>
            <person name="Liu Y.L."/>
            <person name="Hao S.J."/>
            <person name="Liu W.Q."/>
            <person name="Lv M.Q."/>
            <person name="Zhang H.B."/>
            <person name="Liu Y."/>
            <person name="Hu-Tang G.R."/>
            <person name="Wang J.P."/>
            <person name="Wang J.H."/>
            <person name="Sun Y.H."/>
            <person name="Ni S.B."/>
            <person name="Chen W.B."/>
            <person name="Zhang X.C."/>
            <person name="Jiao Y.N."/>
            <person name="Eichler E.E."/>
            <person name="Li G.H."/>
            <person name="Liu X."/>
            <person name="Gao L.Z."/>
        </authorList>
    </citation>
    <scope>NUCLEOTIDE SEQUENCE [LARGE SCALE GENOMIC DNA]</scope>
    <source>
        <strain evidence="19">cv. GT1</strain>
        <tissue evidence="18">Leaf</tissue>
    </source>
</reference>
<dbReference type="GO" id="GO:0006096">
    <property type="term" value="P:glycolytic process"/>
    <property type="evidence" value="ECO:0007669"/>
    <property type="project" value="UniProtKB-UniPathway"/>
</dbReference>
<evidence type="ECO:0000256" key="3">
    <source>
        <dbReference type="ARBA" id="ARBA00004496"/>
    </source>
</evidence>
<evidence type="ECO:0000256" key="4">
    <source>
        <dbReference type="ARBA" id="ARBA00004798"/>
    </source>
</evidence>
<dbReference type="GO" id="GO:0005737">
    <property type="term" value="C:cytoplasm"/>
    <property type="evidence" value="ECO:0007669"/>
    <property type="project" value="UniProtKB-SubCell"/>
</dbReference>
<dbReference type="PANTHER" id="PTHR31637">
    <property type="entry name" value="2,3-BISPHOSPHOGLYCERATE-INDEPENDENT PHOSPHOGLYCERATE MUTASE"/>
    <property type="match status" value="1"/>
</dbReference>
<dbReference type="GO" id="GO:0010037">
    <property type="term" value="P:response to carbon dioxide"/>
    <property type="evidence" value="ECO:0007669"/>
    <property type="project" value="UniProtKB-ARBA"/>
</dbReference>
<dbReference type="GO" id="GO:0009637">
    <property type="term" value="P:response to blue light"/>
    <property type="evidence" value="ECO:0007669"/>
    <property type="project" value="UniProtKB-ARBA"/>
</dbReference>
<evidence type="ECO:0000259" key="16">
    <source>
        <dbReference type="Pfam" id="PF01676"/>
    </source>
</evidence>
<protein>
    <recommendedName>
        <fullName evidence="14">2,3-bisphosphoglycerate-independent phosphoglycerate mutase</fullName>
        <ecNumber evidence="8">5.4.2.12</ecNumber>
    </recommendedName>
    <alternativeName>
        <fullName evidence="15">PGAM-I</fullName>
    </alternativeName>
</protein>
<dbReference type="InterPro" id="IPR036646">
    <property type="entry name" value="PGAM_B_sf"/>
</dbReference>
<organism evidence="18 19">
    <name type="scientific">Hevea brasiliensis</name>
    <name type="common">Para rubber tree</name>
    <name type="synonym">Siphonia brasiliensis</name>
    <dbReference type="NCBI Taxonomy" id="3981"/>
    <lineage>
        <taxon>Eukaryota</taxon>
        <taxon>Viridiplantae</taxon>
        <taxon>Streptophyta</taxon>
        <taxon>Embryophyta</taxon>
        <taxon>Tracheophyta</taxon>
        <taxon>Spermatophyta</taxon>
        <taxon>Magnoliopsida</taxon>
        <taxon>eudicotyledons</taxon>
        <taxon>Gunneridae</taxon>
        <taxon>Pentapetalae</taxon>
        <taxon>rosids</taxon>
        <taxon>fabids</taxon>
        <taxon>Malpighiales</taxon>
        <taxon>Euphorbiaceae</taxon>
        <taxon>Crotonoideae</taxon>
        <taxon>Micrandreae</taxon>
        <taxon>Hevea</taxon>
    </lineage>
</organism>
<keyword evidence="10" id="KW-0479">Metal-binding</keyword>
<name>A0A6A6KI79_HEVBR</name>
<gene>
    <name evidence="18" type="ORF">GH714_003885</name>
</gene>
<comment type="similarity">
    <text evidence="5">Belongs to the LOR family.</text>
</comment>
<dbReference type="InterPro" id="IPR038595">
    <property type="entry name" value="LOR_sf"/>
</dbReference>
<dbReference type="GO" id="GO:0006007">
    <property type="term" value="P:glucose catabolic process"/>
    <property type="evidence" value="ECO:0007669"/>
    <property type="project" value="InterPro"/>
</dbReference>
<dbReference type="PANTHER" id="PTHR31637:SF7">
    <property type="entry name" value="2,3-BISPHOSPHOGLYCERATE-INDEPENDENT PHOSPHOGLYCERATE MUTASE 1"/>
    <property type="match status" value="1"/>
</dbReference>
<sequence>MTKVHPNIADTVIAPVAVEQTKLKSFANLEEDGTVLTVWKKSLLFNCNGFTVFDAKGNLVFRVDNYMAGSGTKGEIILMDAGGKPLLTIRRKIFLRWIEMGSSGEFTWKLADHPKLPKGKIIAMVVLDGWGEAKPDKYNCIHVAETPTMDSFKKTAPEKWRLIRAHGTAVGLPTEDDMGNSEVGHNALGAGRIYAQGAKLVDLALASGKIFDGEGFKYIQESFASGTLHLIGLLSDGGVHSRLDQLQLLLKGAAEHGAKRIRVHVLTDGRDVIDGTSVGFVETLEKDLANLREKGVDAQIASGGGRMHVTMDRYENDWNVVKRGWDAQVLGEAPHKFRNAVEAVKKLREVPKANDQYLPPFVIVDENGKPVGPVVDGDAVVTFNFRADRMVMLAKALEYENFDKFERVRYPKIRYAGMLEYDGELKLPSHYLVSPPEIERTSGEYLVHNGVCTFACR</sequence>
<dbReference type="InterPro" id="IPR005995">
    <property type="entry name" value="Pgm_bpd_ind"/>
</dbReference>
<evidence type="ECO:0000256" key="11">
    <source>
        <dbReference type="ARBA" id="ARBA00023152"/>
    </source>
</evidence>
<evidence type="ECO:0000256" key="6">
    <source>
        <dbReference type="ARBA" id="ARBA00008819"/>
    </source>
</evidence>
<accession>A0A6A6KI79</accession>
<dbReference type="Pfam" id="PF06415">
    <property type="entry name" value="iPGM_N"/>
    <property type="match status" value="1"/>
</dbReference>
<dbReference type="AlphaFoldDB" id="A0A6A6KI79"/>
<dbReference type="EC" id="5.4.2.12" evidence="8"/>
<dbReference type="Pfam" id="PF01676">
    <property type="entry name" value="Metalloenzyme"/>
    <property type="match status" value="1"/>
</dbReference>
<evidence type="ECO:0000256" key="10">
    <source>
        <dbReference type="ARBA" id="ARBA00022723"/>
    </source>
</evidence>
<evidence type="ECO:0000313" key="18">
    <source>
        <dbReference type="EMBL" id="KAF2288015.1"/>
    </source>
</evidence>
<dbReference type="InterPro" id="IPR017850">
    <property type="entry name" value="Alkaline_phosphatase_core_sf"/>
</dbReference>
<dbReference type="SUPFAM" id="SSF53649">
    <property type="entry name" value="Alkaline phosphatase-like"/>
    <property type="match status" value="1"/>
</dbReference>
<feature type="domain" description="Metalloenzyme" evidence="16">
    <location>
        <begin position="122"/>
        <end position="456"/>
    </location>
</feature>
<dbReference type="SUPFAM" id="SSF64158">
    <property type="entry name" value="2,3-Bisphosphoglycerate-independent phosphoglycerate mutase, substrate-binding domain"/>
    <property type="match status" value="1"/>
</dbReference>
<dbReference type="Pfam" id="PF04525">
    <property type="entry name" value="LOR"/>
    <property type="match status" value="1"/>
</dbReference>
<evidence type="ECO:0000256" key="1">
    <source>
        <dbReference type="ARBA" id="ARBA00000370"/>
    </source>
</evidence>
<dbReference type="Gene3D" id="3.40.720.10">
    <property type="entry name" value="Alkaline Phosphatase, subunit A"/>
    <property type="match status" value="1"/>
</dbReference>
<dbReference type="InterPro" id="IPR011258">
    <property type="entry name" value="BPG-indep_PGM_N"/>
</dbReference>
<keyword evidence="9" id="KW-0963">Cytoplasm</keyword>
<evidence type="ECO:0000256" key="13">
    <source>
        <dbReference type="ARBA" id="ARBA00023235"/>
    </source>
</evidence>
<evidence type="ECO:0000256" key="9">
    <source>
        <dbReference type="ARBA" id="ARBA00022490"/>
    </source>
</evidence>
<evidence type="ECO:0000313" key="19">
    <source>
        <dbReference type="Proteomes" id="UP000467840"/>
    </source>
</evidence>
<dbReference type="EMBL" id="JAAGAX010000016">
    <property type="protein sequence ID" value="KAF2288015.1"/>
    <property type="molecule type" value="Genomic_DNA"/>
</dbReference>
<dbReference type="GO" id="GO:0010118">
    <property type="term" value="P:stomatal movement"/>
    <property type="evidence" value="ECO:0007669"/>
    <property type="project" value="UniProtKB-ARBA"/>
</dbReference>
<dbReference type="GO" id="GO:0030145">
    <property type="term" value="F:manganese ion binding"/>
    <property type="evidence" value="ECO:0007669"/>
    <property type="project" value="InterPro"/>
</dbReference>
<evidence type="ECO:0000256" key="15">
    <source>
        <dbReference type="ARBA" id="ARBA00078264"/>
    </source>
</evidence>
<dbReference type="GO" id="GO:0004619">
    <property type="term" value="F:phosphoglycerate mutase activity"/>
    <property type="evidence" value="ECO:0007669"/>
    <property type="project" value="UniProtKB-EC"/>
</dbReference>
<comment type="subcellular location">
    <subcellularLocation>
        <location evidence="3">Cytoplasm</location>
    </subcellularLocation>
</comment>
<comment type="subunit">
    <text evidence="7">Monomer.</text>
</comment>
<comment type="cofactor">
    <cofactor evidence="2">
        <name>Mn(2+)</name>
        <dbReference type="ChEBI" id="CHEBI:29035"/>
    </cofactor>
</comment>
<evidence type="ECO:0000256" key="8">
    <source>
        <dbReference type="ARBA" id="ARBA00012026"/>
    </source>
</evidence>
<dbReference type="InterPro" id="IPR007612">
    <property type="entry name" value="LOR"/>
</dbReference>
<evidence type="ECO:0000256" key="14">
    <source>
        <dbReference type="ARBA" id="ARBA00071648"/>
    </source>
</evidence>
<keyword evidence="13" id="KW-0413">Isomerase</keyword>
<proteinExistence type="inferred from homology"/>
<comment type="similarity">
    <text evidence="6">Belongs to the BPG-independent phosphoglycerate mutase family.</text>
</comment>
<dbReference type="SUPFAM" id="SSF54518">
    <property type="entry name" value="Tubby C-terminal domain-like"/>
    <property type="match status" value="1"/>
</dbReference>
<evidence type="ECO:0000256" key="7">
    <source>
        <dbReference type="ARBA" id="ARBA00011245"/>
    </source>
</evidence>
<comment type="pathway">
    <text evidence="4">Carbohydrate degradation; glycolysis; pyruvate from D-glyceraldehyde 3-phosphate: step 3/5.</text>
</comment>
<keyword evidence="12" id="KW-0464">Manganese</keyword>
<evidence type="ECO:0000256" key="2">
    <source>
        <dbReference type="ARBA" id="ARBA00001936"/>
    </source>
</evidence>
<feature type="domain" description="BPG-independent PGAM N-terminal" evidence="17">
    <location>
        <begin position="202"/>
        <end position="422"/>
    </location>
</feature>
<dbReference type="Gene3D" id="3.40.1450.10">
    <property type="entry name" value="BPG-independent phosphoglycerate mutase, domain B"/>
    <property type="match status" value="1"/>
</dbReference>
<keyword evidence="19" id="KW-1185">Reference proteome</keyword>
<comment type="catalytic activity">
    <reaction evidence="1">
        <text>(2R)-2-phosphoglycerate = (2R)-3-phosphoglycerate</text>
        <dbReference type="Rhea" id="RHEA:15901"/>
        <dbReference type="ChEBI" id="CHEBI:58272"/>
        <dbReference type="ChEBI" id="CHEBI:58289"/>
        <dbReference type="EC" id="5.4.2.12"/>
    </reaction>
</comment>
<dbReference type="InterPro" id="IPR025659">
    <property type="entry name" value="Tubby-like_C"/>
</dbReference>
<evidence type="ECO:0000259" key="17">
    <source>
        <dbReference type="Pfam" id="PF06415"/>
    </source>
</evidence>
<dbReference type="FunFam" id="3.40.1450.10:FF:000002">
    <property type="entry name" value="2,3-bisphosphoglycerate-independent phosphoglycerate mutase"/>
    <property type="match status" value="1"/>
</dbReference>
<evidence type="ECO:0000256" key="12">
    <source>
        <dbReference type="ARBA" id="ARBA00023211"/>
    </source>
</evidence>
<dbReference type="InterPro" id="IPR006124">
    <property type="entry name" value="Metalloenzyme"/>
</dbReference>
<comment type="caution">
    <text evidence="18">The sequence shown here is derived from an EMBL/GenBank/DDBJ whole genome shotgun (WGS) entry which is preliminary data.</text>
</comment>
<dbReference type="Gene3D" id="2.40.160.200">
    <property type="entry name" value="LURP1-related"/>
    <property type="match status" value="1"/>
</dbReference>
<keyword evidence="11" id="KW-0324">Glycolysis</keyword>
<evidence type="ECO:0000256" key="5">
    <source>
        <dbReference type="ARBA" id="ARBA00005437"/>
    </source>
</evidence>